<dbReference type="AlphaFoldDB" id="B9XMG3"/>
<comment type="caution">
    <text evidence="4">The sequence shown here is derived from an EMBL/GenBank/DDBJ whole genome shotgun (WGS) entry which is preliminary data.</text>
</comment>
<sequence precursor="true">MNKNAPLTFYARGCWLACLAFCFCLLNVQADTIRLTTWNFAPVLVGATNVSPQQVTEIRLQEAAVMLKNLHPDVILLQQVTDWNSCKKLAQYLKPETYRVLTCSSFKSAGGAQQVAILSRNPALIAWSEPWKNRSQSVTAGGFAFAAIRLGNKNVGFFTIQQGDAASAKQLLGQIDSFRNWTANRAEAMVIAGNFVDSPKPAHTNGPRILEEAGLVGRAAEIAQNAGRKPAGDYLFLKNAGFANERQISSDVLSSRQLITYDLELDPAKIMVAETVRPEPLPAKVETTETQQAETPVVLAEPVPKAVGQIDFRWLWGGAAIVLFLVVIIIWNLAMLSRRKANSNVVPMIPEGANDLQTWQQRALLAERRADEANAVMREGLLPHLSHWLKEKLVRKLLSQRAELMETQQAAALRALAIDERLAKIESQIQQRNEIYEQRIDELTEELKVAKEENRELIRAKIALVRAEMEKDRTKSTRYREN</sequence>
<evidence type="ECO:0000313" key="4">
    <source>
        <dbReference type="EMBL" id="EEF59005.1"/>
    </source>
</evidence>
<protein>
    <recommendedName>
        <fullName evidence="6">Endonuclease/exonuclease/phosphatase</fullName>
    </recommendedName>
</protein>
<evidence type="ECO:0008006" key="6">
    <source>
        <dbReference type="Google" id="ProtNLM"/>
    </source>
</evidence>
<feature type="coiled-coil region" evidence="1">
    <location>
        <begin position="390"/>
        <end position="470"/>
    </location>
</feature>
<feature type="signal peptide" evidence="3">
    <location>
        <begin position="1"/>
        <end position="30"/>
    </location>
</feature>
<proteinExistence type="predicted"/>
<dbReference type="Proteomes" id="UP000003688">
    <property type="component" value="Unassembled WGS sequence"/>
</dbReference>
<dbReference type="STRING" id="320771.Cflav_PD2054"/>
<dbReference type="RefSeq" id="WP_007417002.1">
    <property type="nucleotide sequence ID" value="NZ_ABOX02000034.1"/>
</dbReference>
<dbReference type="SUPFAM" id="SSF56219">
    <property type="entry name" value="DNase I-like"/>
    <property type="match status" value="1"/>
</dbReference>
<accession>B9XMG3</accession>
<keyword evidence="1" id="KW-0175">Coiled coil</keyword>
<dbReference type="EMBL" id="ABOX02000034">
    <property type="protein sequence ID" value="EEF59005.1"/>
    <property type="molecule type" value="Genomic_DNA"/>
</dbReference>
<keyword evidence="3" id="KW-0732">Signal</keyword>
<keyword evidence="2" id="KW-0812">Transmembrane</keyword>
<keyword evidence="2" id="KW-0472">Membrane</keyword>
<evidence type="ECO:0000256" key="2">
    <source>
        <dbReference type="SAM" id="Phobius"/>
    </source>
</evidence>
<name>B9XMG3_PEDPL</name>
<dbReference type="InterPro" id="IPR036691">
    <property type="entry name" value="Endo/exonu/phosph_ase_sf"/>
</dbReference>
<keyword evidence="2" id="KW-1133">Transmembrane helix</keyword>
<feature type="transmembrane region" description="Helical" evidence="2">
    <location>
        <begin position="314"/>
        <end position="334"/>
    </location>
</feature>
<evidence type="ECO:0000313" key="5">
    <source>
        <dbReference type="Proteomes" id="UP000003688"/>
    </source>
</evidence>
<organism evidence="4 5">
    <name type="scientific">Pedosphaera parvula (strain Ellin514)</name>
    <dbReference type="NCBI Taxonomy" id="320771"/>
    <lineage>
        <taxon>Bacteria</taxon>
        <taxon>Pseudomonadati</taxon>
        <taxon>Verrucomicrobiota</taxon>
        <taxon>Pedosphaerae</taxon>
        <taxon>Pedosphaerales</taxon>
        <taxon>Pedosphaeraceae</taxon>
        <taxon>Pedosphaera</taxon>
    </lineage>
</organism>
<evidence type="ECO:0000256" key="1">
    <source>
        <dbReference type="SAM" id="Coils"/>
    </source>
</evidence>
<keyword evidence="5" id="KW-1185">Reference proteome</keyword>
<evidence type="ECO:0000256" key="3">
    <source>
        <dbReference type="SAM" id="SignalP"/>
    </source>
</evidence>
<feature type="chain" id="PRO_5002893102" description="Endonuclease/exonuclease/phosphatase" evidence="3">
    <location>
        <begin position="31"/>
        <end position="482"/>
    </location>
</feature>
<gene>
    <name evidence="4" type="ORF">Cflav_PD2054</name>
</gene>
<dbReference type="Gene3D" id="3.60.10.10">
    <property type="entry name" value="Endonuclease/exonuclease/phosphatase"/>
    <property type="match status" value="1"/>
</dbReference>
<reference evidence="4 5" key="1">
    <citation type="journal article" date="2011" name="J. Bacteriol.">
        <title>Genome sequence of 'Pedosphaera parvula' Ellin514, an aerobic Verrucomicrobial isolate from pasture soil.</title>
        <authorList>
            <person name="Kant R."/>
            <person name="van Passel M.W."/>
            <person name="Sangwan P."/>
            <person name="Palva A."/>
            <person name="Lucas S."/>
            <person name="Copeland A."/>
            <person name="Lapidus A."/>
            <person name="Glavina Del Rio T."/>
            <person name="Dalin E."/>
            <person name="Tice H."/>
            <person name="Bruce D."/>
            <person name="Goodwin L."/>
            <person name="Pitluck S."/>
            <person name="Chertkov O."/>
            <person name="Larimer F.W."/>
            <person name="Land M.L."/>
            <person name="Hauser L."/>
            <person name="Brettin T.S."/>
            <person name="Detter J.C."/>
            <person name="Han S."/>
            <person name="de Vos W.M."/>
            <person name="Janssen P.H."/>
            <person name="Smidt H."/>
        </authorList>
    </citation>
    <scope>NUCLEOTIDE SEQUENCE [LARGE SCALE GENOMIC DNA]</scope>
    <source>
        <strain evidence="4 5">Ellin514</strain>
    </source>
</reference>